<proteinExistence type="predicted"/>
<gene>
    <name evidence="1" type="ORF">LOK49_LG02G01736</name>
</gene>
<dbReference type="EMBL" id="CM045760">
    <property type="protein sequence ID" value="KAI8028605.1"/>
    <property type="molecule type" value="Genomic_DNA"/>
</dbReference>
<name>A0ACC0IUM0_9ERIC</name>
<organism evidence="1 2">
    <name type="scientific">Camellia lanceoleosa</name>
    <dbReference type="NCBI Taxonomy" id="1840588"/>
    <lineage>
        <taxon>Eukaryota</taxon>
        <taxon>Viridiplantae</taxon>
        <taxon>Streptophyta</taxon>
        <taxon>Embryophyta</taxon>
        <taxon>Tracheophyta</taxon>
        <taxon>Spermatophyta</taxon>
        <taxon>Magnoliopsida</taxon>
        <taxon>eudicotyledons</taxon>
        <taxon>Gunneridae</taxon>
        <taxon>Pentapetalae</taxon>
        <taxon>asterids</taxon>
        <taxon>Ericales</taxon>
        <taxon>Theaceae</taxon>
        <taxon>Camellia</taxon>
    </lineage>
</organism>
<accession>A0ACC0IUM0</accession>
<evidence type="ECO:0000313" key="2">
    <source>
        <dbReference type="Proteomes" id="UP001060215"/>
    </source>
</evidence>
<evidence type="ECO:0000313" key="1">
    <source>
        <dbReference type="EMBL" id="KAI8028605.1"/>
    </source>
</evidence>
<reference evidence="1 2" key="1">
    <citation type="journal article" date="2022" name="Plant J.">
        <title>Chromosome-level genome of Camellia lanceoleosa provides a valuable resource for understanding genome evolution and self-incompatibility.</title>
        <authorList>
            <person name="Gong W."/>
            <person name="Xiao S."/>
            <person name="Wang L."/>
            <person name="Liao Z."/>
            <person name="Chang Y."/>
            <person name="Mo W."/>
            <person name="Hu G."/>
            <person name="Li W."/>
            <person name="Zhao G."/>
            <person name="Zhu H."/>
            <person name="Hu X."/>
            <person name="Ji K."/>
            <person name="Xiang X."/>
            <person name="Song Q."/>
            <person name="Yuan D."/>
            <person name="Jin S."/>
            <person name="Zhang L."/>
        </authorList>
    </citation>
    <scope>NUCLEOTIDE SEQUENCE [LARGE SCALE GENOMIC DNA]</scope>
    <source>
        <strain evidence="1">SQ_2022a</strain>
    </source>
</reference>
<protein>
    <submittedName>
        <fullName evidence="1">Protein FIP2</fullName>
    </submittedName>
</protein>
<dbReference type="Proteomes" id="UP001060215">
    <property type="component" value="Chromosome 3"/>
</dbReference>
<sequence>MVVNDDGVRMKREGDPVAEMVAMIKGLGDRFMRMERMKIELAREVEAMQRDMEMKRTEMLLESQERIVEFFGKALSEKSNKKAKRMPTPKA</sequence>
<keyword evidence="2" id="KW-1185">Reference proteome</keyword>
<comment type="caution">
    <text evidence="1">The sequence shown here is derived from an EMBL/GenBank/DDBJ whole genome shotgun (WGS) entry which is preliminary data.</text>
</comment>